<dbReference type="PRINTS" id="PR01607">
    <property type="entry name" value="APYRASEFAMLY"/>
</dbReference>
<dbReference type="Proteomes" id="UP000644441">
    <property type="component" value="Unassembled WGS sequence"/>
</dbReference>
<dbReference type="Gene3D" id="3.60.21.10">
    <property type="match status" value="1"/>
</dbReference>
<dbReference type="PROSITE" id="PS51257">
    <property type="entry name" value="PROKAR_LIPOPROTEIN"/>
    <property type="match status" value="1"/>
</dbReference>
<dbReference type="SUPFAM" id="SSF56300">
    <property type="entry name" value="Metallo-dependent phosphatases"/>
    <property type="match status" value="1"/>
</dbReference>
<proteinExistence type="inferred from homology"/>
<dbReference type="Pfam" id="PF02872">
    <property type="entry name" value="5_nucleotid_C"/>
    <property type="match status" value="1"/>
</dbReference>
<name>A0ABS0AGX4_9GAMM</name>
<feature type="signal peptide" evidence="1">
    <location>
        <begin position="1"/>
        <end position="23"/>
    </location>
</feature>
<dbReference type="RefSeq" id="WP_194856077.1">
    <property type="nucleotide sequence ID" value="NZ_ARXR01000014.1"/>
</dbReference>
<evidence type="ECO:0000313" key="4">
    <source>
        <dbReference type="Proteomes" id="UP000644441"/>
    </source>
</evidence>
<keyword evidence="1" id="KW-0378">Hydrolase</keyword>
<protein>
    <submittedName>
        <fullName evidence="3">5'-Nucleotidase domain-containing protein</fullName>
    </submittedName>
</protein>
<evidence type="ECO:0000256" key="1">
    <source>
        <dbReference type="RuleBase" id="RU362119"/>
    </source>
</evidence>
<dbReference type="PANTHER" id="PTHR11575:SF24">
    <property type="entry name" value="5'-NUCLEOTIDASE"/>
    <property type="match status" value="1"/>
</dbReference>
<dbReference type="InterPro" id="IPR008334">
    <property type="entry name" value="5'-Nucleotdase_C"/>
</dbReference>
<evidence type="ECO:0000259" key="2">
    <source>
        <dbReference type="Pfam" id="PF02872"/>
    </source>
</evidence>
<dbReference type="SUPFAM" id="SSF55816">
    <property type="entry name" value="5'-nucleotidase (syn. UDP-sugar hydrolase), C-terminal domain"/>
    <property type="match status" value="1"/>
</dbReference>
<dbReference type="EMBL" id="ARXR01000014">
    <property type="protein sequence ID" value="MBF5053333.1"/>
    <property type="molecule type" value="Genomic_DNA"/>
</dbReference>
<feature type="domain" description="5'-Nucleotidase C-terminal" evidence="2">
    <location>
        <begin position="392"/>
        <end position="565"/>
    </location>
</feature>
<dbReference type="PANTHER" id="PTHR11575">
    <property type="entry name" value="5'-NUCLEOTIDASE-RELATED"/>
    <property type="match status" value="1"/>
</dbReference>
<dbReference type="InterPro" id="IPR036907">
    <property type="entry name" value="5'-Nucleotdase_C_sf"/>
</dbReference>
<keyword evidence="4" id="KW-1185">Reference proteome</keyword>
<keyword evidence="1" id="KW-0732">Signal</keyword>
<keyword evidence="1" id="KW-0547">Nucleotide-binding</keyword>
<reference evidence="3 4" key="1">
    <citation type="submission" date="2012-09" db="EMBL/GenBank/DDBJ databases">
        <title>Genome Sequence of alkane-degrading Bacterium Alcanivorax venustensis ISO4.</title>
        <authorList>
            <person name="Lai Q."/>
            <person name="Shao Z."/>
        </authorList>
    </citation>
    <scope>NUCLEOTIDE SEQUENCE [LARGE SCALE GENOMIC DNA]</scope>
    <source>
        <strain evidence="3 4">ISO4</strain>
    </source>
</reference>
<dbReference type="InterPro" id="IPR029052">
    <property type="entry name" value="Metallo-depent_PP-like"/>
</dbReference>
<dbReference type="InterPro" id="IPR006179">
    <property type="entry name" value="5_nucleotidase/apyrase"/>
</dbReference>
<dbReference type="Gene3D" id="3.90.780.10">
    <property type="entry name" value="5'-Nucleotidase, C-terminal domain"/>
    <property type="match status" value="1"/>
</dbReference>
<organism evidence="3 4">
    <name type="scientific">Alloalcanivorax venustensis ISO4</name>
    <dbReference type="NCBI Taxonomy" id="1177184"/>
    <lineage>
        <taxon>Bacteria</taxon>
        <taxon>Pseudomonadati</taxon>
        <taxon>Pseudomonadota</taxon>
        <taxon>Gammaproteobacteria</taxon>
        <taxon>Oceanospirillales</taxon>
        <taxon>Alcanivoracaceae</taxon>
        <taxon>Alloalcanivorax</taxon>
    </lineage>
</organism>
<gene>
    <name evidence="3" type="ORF">ISO4_01935</name>
</gene>
<sequence length="681" mass="71031">MDTSALRKLTTACLAALALSACGGDDDNDPAPAPPAEAGFQLQLLHFADMDGATGALQNVEPFSAVLDALRAEYPDNTLVLSSGDNFIPGPRYFAAADPAMDGVPGVAVAGNGRADIAMLNAMGLQGAAVGNHDLDGGTAEFAGILAAEGNYPGARFPYLSANLDFTTDANLAGLVQSDGQSLAAMPNGLSGYGTVEVGGETLGVIGASTPSLGNITSTGDITINPSSGGNQALADVLQPKIDELRDQGVDKIIMLAHMQTLSVEKELATLLEGVDIIVAGGSNTLLADDNDRLRDGDSAADDYPLTFTSAADEPVLVVNTDGDYKYLGRLVVRFDDDGVLLTDSLDDTVNGAYVTDETMAENLEGTPNSDVTTIVTALEDVLAARDGNILGRTAVYLDGRRNQVRTQETNLGNLTADANLWLSRQYDPSVQVSIKNGGGIRDDIGYFVIPPGSTSEDDLEFFPPAANESAGKAEGDISQFDLEGSLRFNNTLTVGDVTAAELHQLLEHAVAKVEGVAGQFPQVAGLRFSFDPTRQGLRSTANGDDVDQAGERVRSLALVDDNGAVLDTLVQNGAVVGDANRVIRLVTLGFLATEGGSGLGGDGYPFDFPLENRIDLDAEAIPGGGSNLATFANPGSEQDALAEYLLDRIGESTPFNQAETDADQDLRIQNLSRRTDTVLP</sequence>
<evidence type="ECO:0000313" key="3">
    <source>
        <dbReference type="EMBL" id="MBF5053333.1"/>
    </source>
</evidence>
<comment type="caution">
    <text evidence="3">The sequence shown here is derived from an EMBL/GenBank/DDBJ whole genome shotgun (WGS) entry which is preliminary data.</text>
</comment>
<comment type="similarity">
    <text evidence="1">Belongs to the 5'-nucleotidase family.</text>
</comment>
<feature type="chain" id="PRO_5044968697" evidence="1">
    <location>
        <begin position="24"/>
        <end position="681"/>
    </location>
</feature>
<accession>A0ABS0AGX4</accession>